<dbReference type="Pfam" id="PF01694">
    <property type="entry name" value="Rhomboid"/>
    <property type="match status" value="1"/>
</dbReference>
<evidence type="ECO:0000256" key="2">
    <source>
        <dbReference type="ARBA" id="ARBA00022692"/>
    </source>
</evidence>
<sequence>MSDTRGAVETDPSVCYRHPGRQSWVLCQRCGRTVCPECQIQAPVGVHCPECVAETSGAVTWRPNNVAPIKPQRRRRQAQRVRTLLQPAGITWNAPTAMLGTAIALFLIGAFTDLPFRLLAALPSGFGSLLPFPELQLWRYVTAPFVSSAGSIGFGSIIFFALSAVFFWLSAPQLDRMLGTRTFLIVVGVASVVGNAATVISGQPGLGLYTILFGSFGALLVAVWDDRQVRSQILIMIAVNLLLSIVLSGGLSLPGLVGGIVGGAGALYLLRSAPSHWKPRTPALIIGATCAGLILVAALRGGVLG</sequence>
<keyword evidence="7" id="KW-0378">Hydrolase</keyword>
<keyword evidence="3 5" id="KW-1133">Transmembrane helix</keyword>
<dbReference type="Proteomes" id="UP001597347">
    <property type="component" value="Unassembled WGS sequence"/>
</dbReference>
<keyword evidence="7" id="KW-0645">Protease</keyword>
<evidence type="ECO:0000256" key="4">
    <source>
        <dbReference type="ARBA" id="ARBA00023136"/>
    </source>
</evidence>
<keyword evidence="2 5" id="KW-0812">Transmembrane</keyword>
<dbReference type="SUPFAM" id="SSF144091">
    <property type="entry name" value="Rhomboid-like"/>
    <property type="match status" value="1"/>
</dbReference>
<comment type="subcellular location">
    <subcellularLocation>
        <location evidence="1">Membrane</location>
        <topology evidence="1">Multi-pass membrane protein</topology>
    </subcellularLocation>
</comment>
<reference evidence="8" key="1">
    <citation type="journal article" date="2019" name="Int. J. Syst. Evol. Microbiol.">
        <title>The Global Catalogue of Microorganisms (GCM) 10K type strain sequencing project: providing services to taxonomists for standard genome sequencing and annotation.</title>
        <authorList>
            <consortium name="The Broad Institute Genomics Platform"/>
            <consortium name="The Broad Institute Genome Sequencing Center for Infectious Disease"/>
            <person name="Wu L."/>
            <person name="Ma J."/>
        </authorList>
    </citation>
    <scope>NUCLEOTIDE SEQUENCE [LARGE SCALE GENOMIC DNA]</scope>
    <source>
        <strain evidence="8">CGMCC 1.12471</strain>
    </source>
</reference>
<evidence type="ECO:0000256" key="5">
    <source>
        <dbReference type="SAM" id="Phobius"/>
    </source>
</evidence>
<evidence type="ECO:0000256" key="3">
    <source>
        <dbReference type="ARBA" id="ARBA00022989"/>
    </source>
</evidence>
<keyword evidence="8" id="KW-1185">Reference proteome</keyword>
<feature type="domain" description="Peptidase S54 rhomboid" evidence="6">
    <location>
        <begin position="136"/>
        <end position="271"/>
    </location>
</feature>
<dbReference type="InterPro" id="IPR035952">
    <property type="entry name" value="Rhomboid-like_sf"/>
</dbReference>
<dbReference type="GO" id="GO:0006508">
    <property type="term" value="P:proteolysis"/>
    <property type="evidence" value="ECO:0007669"/>
    <property type="project" value="UniProtKB-KW"/>
</dbReference>
<evidence type="ECO:0000313" key="7">
    <source>
        <dbReference type="EMBL" id="MFD1720551.1"/>
    </source>
</evidence>
<dbReference type="GO" id="GO:0008233">
    <property type="term" value="F:peptidase activity"/>
    <property type="evidence" value="ECO:0007669"/>
    <property type="project" value="UniProtKB-KW"/>
</dbReference>
<protein>
    <submittedName>
        <fullName evidence="7">Rhomboid family intramembrane serine protease</fullName>
        <ecNumber evidence="7">3.4.21.105</ecNumber>
    </submittedName>
</protein>
<dbReference type="InterPro" id="IPR022764">
    <property type="entry name" value="Peptidase_S54_rhomboid_dom"/>
</dbReference>
<organism evidence="7 8">
    <name type="scientific">Amnibacterium endophyticum</name>
    <dbReference type="NCBI Taxonomy" id="2109337"/>
    <lineage>
        <taxon>Bacteria</taxon>
        <taxon>Bacillati</taxon>
        <taxon>Actinomycetota</taxon>
        <taxon>Actinomycetes</taxon>
        <taxon>Micrococcales</taxon>
        <taxon>Microbacteriaceae</taxon>
        <taxon>Amnibacterium</taxon>
    </lineage>
</organism>
<evidence type="ECO:0000259" key="6">
    <source>
        <dbReference type="Pfam" id="PF01694"/>
    </source>
</evidence>
<accession>A0ABW4LEI1</accession>
<dbReference type="EMBL" id="JBHUEA010000003">
    <property type="protein sequence ID" value="MFD1720551.1"/>
    <property type="molecule type" value="Genomic_DNA"/>
</dbReference>
<proteinExistence type="predicted"/>
<feature type="transmembrane region" description="Helical" evidence="5">
    <location>
        <begin position="282"/>
        <end position="303"/>
    </location>
</feature>
<feature type="transmembrane region" description="Helical" evidence="5">
    <location>
        <begin position="253"/>
        <end position="270"/>
    </location>
</feature>
<evidence type="ECO:0000256" key="1">
    <source>
        <dbReference type="ARBA" id="ARBA00004141"/>
    </source>
</evidence>
<keyword evidence="4 5" id="KW-0472">Membrane</keyword>
<feature type="transmembrane region" description="Helical" evidence="5">
    <location>
        <begin position="182"/>
        <end position="200"/>
    </location>
</feature>
<evidence type="ECO:0000313" key="8">
    <source>
        <dbReference type="Proteomes" id="UP001597347"/>
    </source>
</evidence>
<feature type="transmembrane region" description="Helical" evidence="5">
    <location>
        <begin position="145"/>
        <end position="170"/>
    </location>
</feature>
<comment type="caution">
    <text evidence="7">The sequence shown here is derived from an EMBL/GenBank/DDBJ whole genome shotgun (WGS) entry which is preliminary data.</text>
</comment>
<name>A0ABW4LEI1_9MICO</name>
<dbReference type="EC" id="3.4.21.105" evidence="7"/>
<gene>
    <name evidence="7" type="ORF">ACFSBI_03240</name>
</gene>
<dbReference type="RefSeq" id="WP_377931973.1">
    <property type="nucleotide sequence ID" value="NZ_JBHUEA010000003.1"/>
</dbReference>
<dbReference type="Gene3D" id="1.20.1540.10">
    <property type="entry name" value="Rhomboid-like"/>
    <property type="match status" value="1"/>
</dbReference>
<feature type="transmembrane region" description="Helical" evidence="5">
    <location>
        <begin position="206"/>
        <end position="224"/>
    </location>
</feature>
<feature type="transmembrane region" description="Helical" evidence="5">
    <location>
        <begin position="84"/>
        <end position="111"/>
    </location>
</feature>